<name>A0A2K2FAG7_9CLOT</name>
<evidence type="ECO:0000313" key="9">
    <source>
        <dbReference type="EMBL" id="PNT95782.1"/>
    </source>
</evidence>
<dbReference type="Gene3D" id="3.30.160.540">
    <property type="match status" value="1"/>
</dbReference>
<accession>A0A2K2FAG7</accession>
<evidence type="ECO:0000256" key="5">
    <source>
        <dbReference type="ARBA" id="ARBA00046874"/>
    </source>
</evidence>
<dbReference type="EMBL" id="NIOJ01000059">
    <property type="protein sequence ID" value="PNT95782.1"/>
    <property type="molecule type" value="Genomic_DNA"/>
</dbReference>
<dbReference type="Gene3D" id="2.160.20.70">
    <property type="match status" value="1"/>
</dbReference>
<reference evidence="10" key="1">
    <citation type="submission" date="2017-06" db="EMBL/GenBank/DDBJ databases">
        <title>Investigating the central metabolism of Clostridium thermosuccinogenes.</title>
        <authorList>
            <person name="Koendjbiharie J.G."/>
            <person name="Van Kranenburg R."/>
            <person name="Vriesendorp B."/>
        </authorList>
    </citation>
    <scope>NUCLEOTIDE SEQUENCE [LARGE SCALE GENOMIC DNA]</scope>
    <source>
        <strain evidence="10">DSM 5806</strain>
    </source>
</reference>
<gene>
    <name evidence="6" type="primary">minC</name>
    <name evidence="9" type="ORF">CDQ84_16445</name>
</gene>
<keyword evidence="4 6" id="KW-0131">Cell cycle</keyword>
<dbReference type="GO" id="GO:0000917">
    <property type="term" value="P:division septum assembly"/>
    <property type="evidence" value="ECO:0007669"/>
    <property type="project" value="UniProtKB-KW"/>
</dbReference>
<sequence length="224" mass="24765">MPESSVMFKATVNDLFIIMKEESDFESILEQIANKIDSAGRFFKGVSLNVKYRGKKLTKDEENRILELLVRRSGAEIRKIEEDIQEAPETVEYAPSHKKIKINKFYFKGIDEGPAKFYRGTVRSGQLVESKGNLVVIGDVNPGGEVIANGNVVVVGALRGIVHAGADGNKEAIVVALNLQPMQLRIADVITRSPDGKSSGNILVPEMAYVKDDIVYIESFLPQR</sequence>
<evidence type="ECO:0000259" key="8">
    <source>
        <dbReference type="Pfam" id="PF22642"/>
    </source>
</evidence>
<evidence type="ECO:0000256" key="3">
    <source>
        <dbReference type="ARBA" id="ARBA00023210"/>
    </source>
</evidence>
<dbReference type="HAMAP" id="MF_00267">
    <property type="entry name" value="MinC"/>
    <property type="match status" value="1"/>
</dbReference>
<comment type="subunit">
    <text evidence="5 6">Interacts with MinD and FtsZ.</text>
</comment>
<comment type="caution">
    <text evidence="9">The sequence shown here is derived from an EMBL/GenBank/DDBJ whole genome shotgun (WGS) entry which is preliminary data.</text>
</comment>
<dbReference type="KEGG" id="cthd:CDO33_15405"/>
<comment type="function">
    <text evidence="6">Cell division inhibitor that blocks the formation of polar Z ring septums. Rapidly oscillates between the poles of the cell to destabilize FtsZ filaments that have formed before they mature into polar Z rings. Prevents FtsZ polymerization.</text>
</comment>
<evidence type="ECO:0000256" key="1">
    <source>
        <dbReference type="ARBA" id="ARBA00006291"/>
    </source>
</evidence>
<dbReference type="PANTHER" id="PTHR34108:SF1">
    <property type="entry name" value="SEPTUM SITE-DETERMINING PROTEIN MINC"/>
    <property type="match status" value="1"/>
</dbReference>
<dbReference type="GO" id="GO:1901891">
    <property type="term" value="P:regulation of cell septum assembly"/>
    <property type="evidence" value="ECO:0007669"/>
    <property type="project" value="InterPro"/>
</dbReference>
<keyword evidence="2 6" id="KW-0132">Cell division</keyword>
<dbReference type="Pfam" id="PF22642">
    <property type="entry name" value="MinC_N_1"/>
    <property type="match status" value="1"/>
</dbReference>
<evidence type="ECO:0000259" key="7">
    <source>
        <dbReference type="Pfam" id="PF03775"/>
    </source>
</evidence>
<comment type="similarity">
    <text evidence="1 6">Belongs to the MinC family.</text>
</comment>
<evidence type="ECO:0000256" key="2">
    <source>
        <dbReference type="ARBA" id="ARBA00022618"/>
    </source>
</evidence>
<organism evidence="9 10">
    <name type="scientific">Clostridium thermosuccinogenes</name>
    <dbReference type="NCBI Taxonomy" id="84032"/>
    <lineage>
        <taxon>Bacteria</taxon>
        <taxon>Bacillati</taxon>
        <taxon>Bacillota</taxon>
        <taxon>Clostridia</taxon>
        <taxon>Eubacteriales</taxon>
        <taxon>Clostridiaceae</taxon>
        <taxon>Clostridium</taxon>
    </lineage>
</organism>
<dbReference type="OrthoDB" id="9790810at2"/>
<feature type="domain" description="Septum formation inhibitor MinC C-terminal" evidence="7">
    <location>
        <begin position="118"/>
        <end position="217"/>
    </location>
</feature>
<dbReference type="RefSeq" id="WP_103082829.1">
    <property type="nucleotide sequence ID" value="NZ_CP021850.1"/>
</dbReference>
<dbReference type="Proteomes" id="UP000236151">
    <property type="component" value="Unassembled WGS sequence"/>
</dbReference>
<proteinExistence type="inferred from homology"/>
<dbReference type="PANTHER" id="PTHR34108">
    <property type="entry name" value="SEPTUM SITE-DETERMINING PROTEIN MINC"/>
    <property type="match status" value="1"/>
</dbReference>
<dbReference type="GO" id="GO:0000902">
    <property type="term" value="P:cell morphogenesis"/>
    <property type="evidence" value="ECO:0007669"/>
    <property type="project" value="InterPro"/>
</dbReference>
<dbReference type="Pfam" id="PF03775">
    <property type="entry name" value="MinC_C"/>
    <property type="match status" value="1"/>
</dbReference>
<dbReference type="SUPFAM" id="SSF63848">
    <property type="entry name" value="Cell-division inhibitor MinC, C-terminal domain"/>
    <property type="match status" value="1"/>
</dbReference>
<keyword evidence="10" id="KW-1185">Reference proteome</keyword>
<dbReference type="InterPro" id="IPR055219">
    <property type="entry name" value="MinC_N_1"/>
</dbReference>
<evidence type="ECO:0000256" key="4">
    <source>
        <dbReference type="ARBA" id="ARBA00023306"/>
    </source>
</evidence>
<dbReference type="InterPro" id="IPR016098">
    <property type="entry name" value="CAP/MinC_C"/>
</dbReference>
<protein>
    <recommendedName>
        <fullName evidence="6">Probable septum site-determining protein MinC</fullName>
    </recommendedName>
</protein>
<feature type="domain" description="Septum site-determining protein MinC N-terminal" evidence="8">
    <location>
        <begin position="6"/>
        <end position="80"/>
    </location>
</feature>
<dbReference type="InterPro" id="IPR005526">
    <property type="entry name" value="Septum_form_inhib_MinC_C"/>
</dbReference>
<dbReference type="InterPro" id="IPR036145">
    <property type="entry name" value="MinC_C_sf"/>
</dbReference>
<dbReference type="InterPro" id="IPR013033">
    <property type="entry name" value="MinC"/>
</dbReference>
<dbReference type="NCBIfam" id="TIGR01222">
    <property type="entry name" value="minC"/>
    <property type="match status" value="1"/>
</dbReference>
<dbReference type="AlphaFoldDB" id="A0A2K2FAG7"/>
<evidence type="ECO:0000256" key="6">
    <source>
        <dbReference type="HAMAP-Rule" id="MF_00267"/>
    </source>
</evidence>
<keyword evidence="3 6" id="KW-0717">Septation</keyword>
<evidence type="ECO:0000313" key="10">
    <source>
        <dbReference type="Proteomes" id="UP000236151"/>
    </source>
</evidence>